<dbReference type="Pfam" id="PF00067">
    <property type="entry name" value="p450"/>
    <property type="match status" value="1"/>
</dbReference>
<evidence type="ECO:0000313" key="4">
    <source>
        <dbReference type="EMBL" id="GAA4997474.1"/>
    </source>
</evidence>
<dbReference type="Gene3D" id="1.10.630.10">
    <property type="entry name" value="Cytochrome P450"/>
    <property type="match status" value="1"/>
</dbReference>
<dbReference type="InterPro" id="IPR002397">
    <property type="entry name" value="Cyt_P450_B"/>
</dbReference>
<dbReference type="PRINTS" id="PR00385">
    <property type="entry name" value="P450"/>
</dbReference>
<dbReference type="PRINTS" id="PR00359">
    <property type="entry name" value="BP450"/>
</dbReference>
<dbReference type="InterPro" id="IPR017972">
    <property type="entry name" value="Cyt_P450_CS"/>
</dbReference>
<evidence type="ECO:0000313" key="5">
    <source>
        <dbReference type="Proteomes" id="UP001500610"/>
    </source>
</evidence>
<name>A0ABP9IHZ9_9ACTN</name>
<dbReference type="PANTHER" id="PTHR46696:SF1">
    <property type="entry name" value="CYTOCHROME P450 YJIB-RELATED"/>
    <property type="match status" value="1"/>
</dbReference>
<feature type="region of interest" description="Disordered" evidence="3">
    <location>
        <begin position="1"/>
        <end position="27"/>
    </location>
</feature>
<keyword evidence="2" id="KW-0408">Iron</keyword>
<keyword evidence="2" id="KW-0349">Heme</keyword>
<proteinExistence type="inferred from homology"/>
<gene>
    <name evidence="4" type="ORF">GCM10023257_45360</name>
</gene>
<dbReference type="InterPro" id="IPR036396">
    <property type="entry name" value="Cyt_P450_sf"/>
</dbReference>
<feature type="compositionally biased region" description="Polar residues" evidence="3">
    <location>
        <begin position="1"/>
        <end position="10"/>
    </location>
</feature>
<accession>A0ABP9IHZ9</accession>
<dbReference type="CDD" id="cd11031">
    <property type="entry name" value="Cyp158A-like"/>
    <property type="match status" value="1"/>
</dbReference>
<organism evidence="4 5">
    <name type="scientific">Streptomyces hyderabadensis</name>
    <dbReference type="NCBI Taxonomy" id="598549"/>
    <lineage>
        <taxon>Bacteria</taxon>
        <taxon>Bacillati</taxon>
        <taxon>Actinomycetota</taxon>
        <taxon>Actinomycetes</taxon>
        <taxon>Kitasatosporales</taxon>
        <taxon>Streptomycetaceae</taxon>
        <taxon>Streptomyces</taxon>
    </lineage>
</organism>
<dbReference type="SUPFAM" id="SSF48264">
    <property type="entry name" value="Cytochrome P450"/>
    <property type="match status" value="1"/>
</dbReference>
<reference evidence="5" key="1">
    <citation type="journal article" date="2019" name="Int. J. Syst. Evol. Microbiol.">
        <title>The Global Catalogue of Microorganisms (GCM) 10K type strain sequencing project: providing services to taxonomists for standard genome sequencing and annotation.</title>
        <authorList>
            <consortium name="The Broad Institute Genomics Platform"/>
            <consortium name="The Broad Institute Genome Sequencing Center for Infectious Disease"/>
            <person name="Wu L."/>
            <person name="Ma J."/>
        </authorList>
    </citation>
    <scope>NUCLEOTIDE SEQUENCE [LARGE SCALE GENOMIC DNA]</scope>
    <source>
        <strain evidence="5">JCM 17657</strain>
    </source>
</reference>
<sequence>MAEILGTTSPDLIRHGNSDGGTTPGYTVPEQVNEMWREKPVRRFTMRDGREAWLVTGMAEVRTVLADPRFSRVEARRLGAVMSPAVIFTKPGILDLDPPEHTRLRRLVAGEFSARRMRGLRPRIQRIADELIGTMKAAGPPADLAEQLSYPLPIAVICEILGVPYADRERFRLWADRVSAPGTQPQEAVAALRSLFDYMGGLVDDKRAHPDGSLLHGLVTARDEQGRLDDEELVTLGCGLLLAGYETTATMLGKGLLALLDNPDQLAVVRRDPRAVPGAVSEVLRHVTPGVDPHSGLIRATTADVELGGTTIPAHSVVVACNTAANFDPAAFRDPDRFDVTREDAAAHLAFGHGMHRCVGAQLAQIELEVAFAALFPAIPELRLAVPADEITYTQTALIRGLRSLPVLW</sequence>
<dbReference type="InterPro" id="IPR001128">
    <property type="entry name" value="Cyt_P450"/>
</dbReference>
<evidence type="ECO:0000256" key="3">
    <source>
        <dbReference type="SAM" id="MobiDB-lite"/>
    </source>
</evidence>
<dbReference type="EMBL" id="BAABIV010000018">
    <property type="protein sequence ID" value="GAA4997474.1"/>
    <property type="molecule type" value="Genomic_DNA"/>
</dbReference>
<comment type="caution">
    <text evidence="4">The sequence shown here is derived from an EMBL/GenBank/DDBJ whole genome shotgun (WGS) entry which is preliminary data.</text>
</comment>
<keyword evidence="2" id="KW-0479">Metal-binding</keyword>
<keyword evidence="5" id="KW-1185">Reference proteome</keyword>
<dbReference type="PANTHER" id="PTHR46696">
    <property type="entry name" value="P450, PUTATIVE (EUROFUNG)-RELATED"/>
    <property type="match status" value="1"/>
</dbReference>
<evidence type="ECO:0000256" key="1">
    <source>
        <dbReference type="ARBA" id="ARBA00010617"/>
    </source>
</evidence>
<keyword evidence="2" id="KW-0503">Monooxygenase</keyword>
<protein>
    <submittedName>
        <fullName evidence="4">Cytochrome P450</fullName>
    </submittedName>
</protein>
<evidence type="ECO:0000256" key="2">
    <source>
        <dbReference type="RuleBase" id="RU000461"/>
    </source>
</evidence>
<dbReference type="PROSITE" id="PS00086">
    <property type="entry name" value="CYTOCHROME_P450"/>
    <property type="match status" value="1"/>
</dbReference>
<comment type="similarity">
    <text evidence="1 2">Belongs to the cytochrome P450 family.</text>
</comment>
<keyword evidence="2" id="KW-0560">Oxidoreductase</keyword>
<dbReference type="Proteomes" id="UP001500610">
    <property type="component" value="Unassembled WGS sequence"/>
</dbReference>